<gene>
    <name evidence="3" type="ORF">WOLCODRAFT_167658</name>
</gene>
<dbReference type="GO" id="GO:0007155">
    <property type="term" value="P:cell adhesion"/>
    <property type="evidence" value="ECO:0007669"/>
    <property type="project" value="InterPro"/>
</dbReference>
<proteinExistence type="predicted"/>
<protein>
    <recommendedName>
        <fullName evidence="2">H-type lectin domain-containing protein</fullName>
    </recommendedName>
</protein>
<feature type="domain" description="H-type lectin" evidence="2">
    <location>
        <begin position="120"/>
        <end position="183"/>
    </location>
</feature>
<feature type="region of interest" description="Disordered" evidence="1">
    <location>
        <begin position="1"/>
        <end position="27"/>
    </location>
</feature>
<organism evidence="3 4">
    <name type="scientific">Wolfiporia cocos (strain MD-104)</name>
    <name type="common">Brown rot fungus</name>
    <dbReference type="NCBI Taxonomy" id="742152"/>
    <lineage>
        <taxon>Eukaryota</taxon>
        <taxon>Fungi</taxon>
        <taxon>Dikarya</taxon>
        <taxon>Basidiomycota</taxon>
        <taxon>Agaricomycotina</taxon>
        <taxon>Agaricomycetes</taxon>
        <taxon>Polyporales</taxon>
        <taxon>Phaeolaceae</taxon>
        <taxon>Wolfiporia</taxon>
    </lineage>
</organism>
<accession>A0A2H3JM93</accession>
<evidence type="ECO:0000313" key="4">
    <source>
        <dbReference type="Proteomes" id="UP000218811"/>
    </source>
</evidence>
<dbReference type="GO" id="GO:0030246">
    <property type="term" value="F:carbohydrate binding"/>
    <property type="evidence" value="ECO:0007669"/>
    <property type="project" value="InterPro"/>
</dbReference>
<evidence type="ECO:0000256" key="1">
    <source>
        <dbReference type="SAM" id="MobiDB-lite"/>
    </source>
</evidence>
<dbReference type="EMBL" id="KB467943">
    <property type="protein sequence ID" value="PCH38848.1"/>
    <property type="molecule type" value="Genomic_DNA"/>
</dbReference>
<dbReference type="AlphaFoldDB" id="A0A2H3JM93"/>
<evidence type="ECO:0000259" key="2">
    <source>
        <dbReference type="Pfam" id="PF09458"/>
    </source>
</evidence>
<name>A0A2H3JM93_WOLCO</name>
<dbReference type="Pfam" id="PF09458">
    <property type="entry name" value="H_lectin"/>
    <property type="match status" value="1"/>
</dbReference>
<evidence type="ECO:0000313" key="3">
    <source>
        <dbReference type="EMBL" id="PCH38848.1"/>
    </source>
</evidence>
<dbReference type="InterPro" id="IPR037221">
    <property type="entry name" value="H-type_lectin_dom_sf"/>
</dbReference>
<dbReference type="SUPFAM" id="SSF141086">
    <property type="entry name" value="Agglutinin HPA-like"/>
    <property type="match status" value="1"/>
</dbReference>
<keyword evidence="4" id="KW-1185">Reference proteome</keyword>
<sequence>MSFTGTPDEGSVALVSTSNTPKISGEEQIGQPQYFSGFSTAHVTDGRGDKKTFQLSTSVQSNGSKITATADAQYSSSVLAGAVVNWLKVGAYDRDFQAGISTVVSQQLNKGFVLKGFVNTVQFAKGFNSKPNVVAWISGIKLVNPSTWSIKVSATAITTGGFDISIDGPAQDIDALDVTWIAYPASRGHITSGELSFSSPVPVLETGDQVETFRSTRLESPPRILLGVSGFEIVNKNGKFDLEVTTSGVTPAQFNWKASVKDGAGSPKTLVSLTAAYVAVVDL</sequence>
<dbReference type="STRING" id="742152.A0A2H3JM93"/>
<dbReference type="OrthoDB" id="5419324at2759"/>
<dbReference type="Proteomes" id="UP000218811">
    <property type="component" value="Unassembled WGS sequence"/>
</dbReference>
<reference evidence="3 4" key="1">
    <citation type="journal article" date="2012" name="Science">
        <title>The Paleozoic origin of enzymatic lignin decomposition reconstructed from 31 fungal genomes.</title>
        <authorList>
            <person name="Floudas D."/>
            <person name="Binder M."/>
            <person name="Riley R."/>
            <person name="Barry K."/>
            <person name="Blanchette R.A."/>
            <person name="Henrissat B."/>
            <person name="Martinez A.T."/>
            <person name="Otillar R."/>
            <person name="Spatafora J.W."/>
            <person name="Yadav J.S."/>
            <person name="Aerts A."/>
            <person name="Benoit I."/>
            <person name="Boyd A."/>
            <person name="Carlson A."/>
            <person name="Copeland A."/>
            <person name="Coutinho P.M."/>
            <person name="de Vries R.P."/>
            <person name="Ferreira P."/>
            <person name="Findley K."/>
            <person name="Foster B."/>
            <person name="Gaskell J."/>
            <person name="Glotzer D."/>
            <person name="Gorecki P."/>
            <person name="Heitman J."/>
            <person name="Hesse C."/>
            <person name="Hori C."/>
            <person name="Igarashi K."/>
            <person name="Jurgens J.A."/>
            <person name="Kallen N."/>
            <person name="Kersten P."/>
            <person name="Kohler A."/>
            <person name="Kuees U."/>
            <person name="Kumar T.K.A."/>
            <person name="Kuo A."/>
            <person name="LaButti K."/>
            <person name="Larrondo L.F."/>
            <person name="Lindquist E."/>
            <person name="Ling A."/>
            <person name="Lombard V."/>
            <person name="Lucas S."/>
            <person name="Lundell T."/>
            <person name="Martin R."/>
            <person name="McLaughlin D.J."/>
            <person name="Morgenstern I."/>
            <person name="Morin E."/>
            <person name="Murat C."/>
            <person name="Nagy L.G."/>
            <person name="Nolan M."/>
            <person name="Ohm R.A."/>
            <person name="Patyshakuliyeva A."/>
            <person name="Rokas A."/>
            <person name="Ruiz-Duenas F.J."/>
            <person name="Sabat G."/>
            <person name="Salamov A."/>
            <person name="Samejima M."/>
            <person name="Schmutz J."/>
            <person name="Slot J.C."/>
            <person name="St John F."/>
            <person name="Stenlid J."/>
            <person name="Sun H."/>
            <person name="Sun S."/>
            <person name="Syed K."/>
            <person name="Tsang A."/>
            <person name="Wiebenga A."/>
            <person name="Young D."/>
            <person name="Pisabarro A."/>
            <person name="Eastwood D.C."/>
            <person name="Martin F."/>
            <person name="Cullen D."/>
            <person name="Grigoriev I.V."/>
            <person name="Hibbett D.S."/>
        </authorList>
    </citation>
    <scope>NUCLEOTIDE SEQUENCE [LARGE SCALE GENOMIC DNA]</scope>
    <source>
        <strain evidence="3 4">MD-104</strain>
    </source>
</reference>
<dbReference type="InterPro" id="IPR019019">
    <property type="entry name" value="H-type_lectin_domain"/>
</dbReference>
<dbReference type="Gene3D" id="2.60.40.2080">
    <property type="match status" value="2"/>
</dbReference>